<protein>
    <submittedName>
        <fullName evidence="5">23S rRNA (Guanosine2251-2'-O)-methyltransferase</fullName>
    </submittedName>
</protein>
<dbReference type="EMBL" id="FMYP01000058">
    <property type="protein sequence ID" value="SDC87466.1"/>
    <property type="molecule type" value="Genomic_DNA"/>
</dbReference>
<feature type="compositionally biased region" description="Low complexity" evidence="3">
    <location>
        <begin position="23"/>
        <end position="33"/>
    </location>
</feature>
<sequence>MERSNNFRKDGDRHGDSHRDKSGNSSGSSNRDGGSSREGSRFGNRDGGSSREVSRFGNRDGGSNREGSRYGNRDGGSSREGSRYGNRDGGSSREGSRERSGEGNRDQYSDNKVRPDKGDLVFGIRPIMEAVNAGRTVEKVLVKKDLDGELYNELFDLLLQHNIPVSKVPIEKLNRVTSSNHQGVVAYMSPIEFAELEDLIPAILETGKVPLVLLLDQVSDVRNFGAIARSAECAGADAIIIPLQGSAQINADALKTSAGALNIIPVCRVKLLKYATLYLQQNGFQVVAATEKADASLYSVDLTIPTAIVMGAEDTGVSNEILKIANKRVKIPLVGKIDSLNVSVAASIMLFEAVRQRSLGSKS</sequence>
<dbReference type="SMART" id="SM00967">
    <property type="entry name" value="SpoU_sub_bind"/>
    <property type="match status" value="1"/>
</dbReference>
<accession>A0A1G6Q6X4</accession>
<dbReference type="AlphaFoldDB" id="A0A1G6Q6X4"/>
<reference evidence="5 6" key="1">
    <citation type="submission" date="2016-09" db="EMBL/GenBank/DDBJ databases">
        <authorList>
            <person name="Capua I."/>
            <person name="De Benedictis P."/>
            <person name="Joannis T."/>
            <person name="Lombin L.H."/>
            <person name="Cattoli G."/>
        </authorList>
    </citation>
    <scope>NUCLEOTIDE SEQUENCE [LARGE SCALE GENOMIC DNA]</scope>
    <source>
        <strain evidence="5 6">A7P-90m</strain>
    </source>
</reference>
<dbReference type="SUPFAM" id="SSF55315">
    <property type="entry name" value="L30e-like"/>
    <property type="match status" value="1"/>
</dbReference>
<dbReference type="InterPro" id="IPR013123">
    <property type="entry name" value="SpoU_subst-bd"/>
</dbReference>
<dbReference type="Proteomes" id="UP000199452">
    <property type="component" value="Unassembled WGS sequence"/>
</dbReference>
<dbReference type="NCBIfam" id="TIGR00186">
    <property type="entry name" value="rRNA_methyl_3"/>
    <property type="match status" value="1"/>
</dbReference>
<dbReference type="GO" id="GO:0003723">
    <property type="term" value="F:RNA binding"/>
    <property type="evidence" value="ECO:0007669"/>
    <property type="project" value="InterPro"/>
</dbReference>
<feature type="region of interest" description="Disordered" evidence="3">
    <location>
        <begin position="1"/>
        <end position="116"/>
    </location>
</feature>
<dbReference type="InterPro" id="IPR004441">
    <property type="entry name" value="rRNA_MeTrfase_TrmH"/>
</dbReference>
<dbReference type="GO" id="GO:0008173">
    <property type="term" value="F:RNA methyltransferase activity"/>
    <property type="evidence" value="ECO:0007669"/>
    <property type="project" value="InterPro"/>
</dbReference>
<evidence type="ECO:0000256" key="3">
    <source>
        <dbReference type="SAM" id="MobiDB-lite"/>
    </source>
</evidence>
<dbReference type="STRING" id="1640674.SAMN05216323_10582"/>
<gene>
    <name evidence="5" type="ORF">SAMN05216323_10582</name>
</gene>
<dbReference type="CDD" id="cd18103">
    <property type="entry name" value="SpoU-like_RlmB"/>
    <property type="match status" value="1"/>
</dbReference>
<dbReference type="Pfam" id="PF00588">
    <property type="entry name" value="SpoU_methylase"/>
    <property type="match status" value="1"/>
</dbReference>
<dbReference type="Pfam" id="PF08032">
    <property type="entry name" value="SpoU_sub_bind"/>
    <property type="match status" value="1"/>
</dbReference>
<evidence type="ECO:0000259" key="4">
    <source>
        <dbReference type="SMART" id="SM00967"/>
    </source>
</evidence>
<keyword evidence="6" id="KW-1185">Reference proteome</keyword>
<evidence type="ECO:0000313" key="6">
    <source>
        <dbReference type="Proteomes" id="UP000199452"/>
    </source>
</evidence>
<dbReference type="GO" id="GO:0005829">
    <property type="term" value="C:cytosol"/>
    <property type="evidence" value="ECO:0007669"/>
    <property type="project" value="TreeGrafter"/>
</dbReference>
<evidence type="ECO:0000256" key="1">
    <source>
        <dbReference type="ARBA" id="ARBA00022603"/>
    </source>
</evidence>
<dbReference type="InterPro" id="IPR029064">
    <property type="entry name" value="Ribosomal_eL30-like_sf"/>
</dbReference>
<dbReference type="InterPro" id="IPR029028">
    <property type="entry name" value="Alpha/beta_knot_MTases"/>
</dbReference>
<feature type="domain" description="RNA 2-O ribose methyltransferase substrate binding" evidence="4">
    <location>
        <begin position="120"/>
        <end position="194"/>
    </location>
</feature>
<dbReference type="InterPro" id="IPR029026">
    <property type="entry name" value="tRNA_m1G_MTases_N"/>
</dbReference>
<keyword evidence="2 5" id="KW-0808">Transferase</keyword>
<evidence type="ECO:0000313" key="5">
    <source>
        <dbReference type="EMBL" id="SDC87466.1"/>
    </source>
</evidence>
<dbReference type="InterPro" id="IPR001537">
    <property type="entry name" value="SpoU_MeTrfase"/>
</dbReference>
<dbReference type="SUPFAM" id="SSF75217">
    <property type="entry name" value="alpha/beta knot"/>
    <property type="match status" value="1"/>
</dbReference>
<keyword evidence="1 5" id="KW-0489">Methyltransferase</keyword>
<dbReference type="Gene3D" id="3.40.1280.10">
    <property type="match status" value="1"/>
</dbReference>
<dbReference type="PANTHER" id="PTHR46429">
    <property type="entry name" value="23S RRNA (GUANOSINE-2'-O-)-METHYLTRANSFERASE RLMB"/>
    <property type="match status" value="1"/>
</dbReference>
<dbReference type="GO" id="GO:0032259">
    <property type="term" value="P:methylation"/>
    <property type="evidence" value="ECO:0007669"/>
    <property type="project" value="UniProtKB-KW"/>
</dbReference>
<name>A0A1G6Q6X4_9BACT</name>
<feature type="compositionally biased region" description="Basic and acidic residues" evidence="3">
    <location>
        <begin position="34"/>
        <end position="116"/>
    </location>
</feature>
<dbReference type="Gene3D" id="3.30.1330.30">
    <property type="match status" value="1"/>
</dbReference>
<feature type="compositionally biased region" description="Basic and acidic residues" evidence="3">
    <location>
        <begin position="1"/>
        <end position="22"/>
    </location>
</feature>
<dbReference type="GO" id="GO:0006396">
    <property type="term" value="P:RNA processing"/>
    <property type="evidence" value="ECO:0007669"/>
    <property type="project" value="InterPro"/>
</dbReference>
<organism evidence="5 6">
    <name type="scientific">Williamwhitmania taraxaci</name>
    <dbReference type="NCBI Taxonomy" id="1640674"/>
    <lineage>
        <taxon>Bacteria</taxon>
        <taxon>Pseudomonadati</taxon>
        <taxon>Bacteroidota</taxon>
        <taxon>Bacteroidia</taxon>
        <taxon>Bacteroidales</taxon>
        <taxon>Williamwhitmaniaceae</taxon>
        <taxon>Williamwhitmania</taxon>
    </lineage>
</organism>
<evidence type="ECO:0000256" key="2">
    <source>
        <dbReference type="ARBA" id="ARBA00022679"/>
    </source>
</evidence>
<proteinExistence type="predicted"/>
<dbReference type="PANTHER" id="PTHR46429:SF1">
    <property type="entry name" value="23S RRNA (GUANOSINE-2'-O-)-METHYLTRANSFERASE RLMB"/>
    <property type="match status" value="1"/>
</dbReference>